<dbReference type="Pfam" id="PF13466">
    <property type="entry name" value="STAS_2"/>
    <property type="match status" value="1"/>
</dbReference>
<evidence type="ECO:0000313" key="2">
    <source>
        <dbReference type="EMBL" id="TVT35457.1"/>
    </source>
</evidence>
<protein>
    <submittedName>
        <fullName evidence="2">STAS domain-containing protein</fullName>
    </submittedName>
</protein>
<dbReference type="InterPro" id="IPR036513">
    <property type="entry name" value="STAS_dom_sf"/>
</dbReference>
<dbReference type="EMBL" id="VMRX01000005">
    <property type="protein sequence ID" value="TVT35457.1"/>
    <property type="molecule type" value="Genomic_DNA"/>
</dbReference>
<dbReference type="Gene3D" id="3.30.750.24">
    <property type="entry name" value="STAS domain"/>
    <property type="match status" value="1"/>
</dbReference>
<reference evidence="2 3" key="1">
    <citation type="submission" date="2019-07" db="EMBL/GenBank/DDBJ databases">
        <title>The pathways for chlorine oxyanion respiration interact through the shared metabolite chlorate.</title>
        <authorList>
            <person name="Barnum T.P."/>
            <person name="Cheng Y."/>
            <person name="Hill K.A."/>
            <person name="Lucas L.N."/>
            <person name="Carlson H.K."/>
            <person name="Coates J.D."/>
        </authorList>
    </citation>
    <scope>NUCLEOTIDE SEQUENCE [LARGE SCALE GENOMIC DNA]</scope>
    <source>
        <strain evidence="2">UCB</strain>
    </source>
</reference>
<evidence type="ECO:0000259" key="1">
    <source>
        <dbReference type="Pfam" id="PF13466"/>
    </source>
</evidence>
<evidence type="ECO:0000313" key="3">
    <source>
        <dbReference type="Proteomes" id="UP000319142"/>
    </source>
</evidence>
<dbReference type="SUPFAM" id="SSF52091">
    <property type="entry name" value="SpoIIaa-like"/>
    <property type="match status" value="1"/>
</dbReference>
<proteinExistence type="predicted"/>
<accession>A0A558BG22</accession>
<dbReference type="InterPro" id="IPR058548">
    <property type="entry name" value="MlaB-like_STAS"/>
</dbReference>
<comment type="caution">
    <text evidence="2">The sequence shown here is derived from an EMBL/GenBank/DDBJ whole genome shotgun (WGS) entry which is preliminary data.</text>
</comment>
<sequence length="103" mass="10740">MTAPAVELSGNTLAVTGEVNADTVIALRKQGEQLIGTASGPLTVDLSGLATAHSVVLSMLLCWHRLALEKQQSLTFQGASDRLLSLAALSNLEDQIPGFATHS</sequence>
<dbReference type="Proteomes" id="UP000319142">
    <property type="component" value="Unassembled WGS sequence"/>
</dbReference>
<organism evidence="2 3">
    <name type="scientific">Marinobacter vinifirmus</name>
    <dbReference type="NCBI Taxonomy" id="355591"/>
    <lineage>
        <taxon>Bacteria</taxon>
        <taxon>Pseudomonadati</taxon>
        <taxon>Pseudomonadota</taxon>
        <taxon>Gammaproteobacteria</taxon>
        <taxon>Pseudomonadales</taxon>
        <taxon>Marinobacteraceae</taxon>
        <taxon>Marinobacter</taxon>
    </lineage>
</organism>
<dbReference type="AlphaFoldDB" id="A0A558BG22"/>
<name>A0A558BG22_9GAMM</name>
<gene>
    <name evidence="2" type="ORF">FHK81_02970</name>
</gene>
<feature type="domain" description="MlaB-like STAS" evidence="1">
    <location>
        <begin position="13"/>
        <end position="92"/>
    </location>
</feature>
<dbReference type="RefSeq" id="WP_273132124.1">
    <property type="nucleotide sequence ID" value="NZ_VMRX01000005.1"/>
</dbReference>